<evidence type="ECO:0000313" key="7">
    <source>
        <dbReference type="Proteomes" id="UP001159427"/>
    </source>
</evidence>
<dbReference type="Gene3D" id="3.30.160.60">
    <property type="entry name" value="Classic Zinc Finger"/>
    <property type="match status" value="3"/>
</dbReference>
<keyword evidence="1" id="KW-0479">Metal-binding</keyword>
<dbReference type="PANTHER" id="PTHR23235:SF165">
    <property type="entry name" value="TRANSCRIPTION FACTOR BTD"/>
    <property type="match status" value="1"/>
</dbReference>
<dbReference type="PROSITE" id="PS50157">
    <property type="entry name" value="ZINC_FINGER_C2H2_2"/>
    <property type="match status" value="3"/>
</dbReference>
<evidence type="ECO:0000313" key="6">
    <source>
        <dbReference type="EMBL" id="CAH3019813.1"/>
    </source>
</evidence>
<protein>
    <recommendedName>
        <fullName evidence="5">C2H2-type domain-containing protein</fullName>
    </recommendedName>
</protein>
<evidence type="ECO:0000256" key="1">
    <source>
        <dbReference type="ARBA" id="ARBA00022723"/>
    </source>
</evidence>
<dbReference type="InterPro" id="IPR036236">
    <property type="entry name" value="Znf_C2H2_sf"/>
</dbReference>
<feature type="domain" description="C2H2-type" evidence="5">
    <location>
        <begin position="340"/>
        <end position="369"/>
    </location>
</feature>
<dbReference type="EMBL" id="CALNXI010000127">
    <property type="protein sequence ID" value="CAH3019813.1"/>
    <property type="molecule type" value="Genomic_DNA"/>
</dbReference>
<evidence type="ECO:0000256" key="2">
    <source>
        <dbReference type="ARBA" id="ARBA00022771"/>
    </source>
</evidence>
<evidence type="ECO:0000256" key="4">
    <source>
        <dbReference type="PROSITE-ProRule" id="PRU00042"/>
    </source>
</evidence>
<proteinExistence type="predicted"/>
<organism evidence="6 7">
    <name type="scientific">Porites evermanni</name>
    <dbReference type="NCBI Taxonomy" id="104178"/>
    <lineage>
        <taxon>Eukaryota</taxon>
        <taxon>Metazoa</taxon>
        <taxon>Cnidaria</taxon>
        <taxon>Anthozoa</taxon>
        <taxon>Hexacorallia</taxon>
        <taxon>Scleractinia</taxon>
        <taxon>Fungiina</taxon>
        <taxon>Poritidae</taxon>
        <taxon>Porites</taxon>
    </lineage>
</organism>
<accession>A0ABN8LVI6</accession>
<dbReference type="Pfam" id="PF00096">
    <property type="entry name" value="zf-C2H2"/>
    <property type="match status" value="3"/>
</dbReference>
<reference evidence="6 7" key="1">
    <citation type="submission" date="2022-05" db="EMBL/GenBank/DDBJ databases">
        <authorList>
            <consortium name="Genoscope - CEA"/>
            <person name="William W."/>
        </authorList>
    </citation>
    <scope>NUCLEOTIDE SEQUENCE [LARGE SCALE GENOMIC DNA]</scope>
</reference>
<gene>
    <name evidence="6" type="ORF">PEVE_00004331</name>
</gene>
<dbReference type="PANTHER" id="PTHR23235">
    <property type="entry name" value="KRUEPPEL-LIKE TRANSCRIPTION FACTOR"/>
    <property type="match status" value="1"/>
</dbReference>
<keyword evidence="7" id="KW-1185">Reference proteome</keyword>
<feature type="domain" description="C2H2-type" evidence="5">
    <location>
        <begin position="400"/>
        <end position="427"/>
    </location>
</feature>
<name>A0ABN8LVI6_9CNID</name>
<comment type="caution">
    <text evidence="6">The sequence shown here is derived from an EMBL/GenBank/DDBJ whole genome shotgun (WGS) entry which is preliminary data.</text>
</comment>
<dbReference type="Proteomes" id="UP001159427">
    <property type="component" value="Unassembled WGS sequence"/>
</dbReference>
<dbReference type="SMART" id="SM00355">
    <property type="entry name" value="ZnF_C2H2"/>
    <property type="match status" value="3"/>
</dbReference>
<dbReference type="PROSITE" id="PS00028">
    <property type="entry name" value="ZINC_FINGER_C2H2_1"/>
    <property type="match status" value="3"/>
</dbReference>
<keyword evidence="2 4" id="KW-0863">Zinc-finger</keyword>
<keyword evidence="3" id="KW-0862">Zinc</keyword>
<dbReference type="SUPFAM" id="SSF57667">
    <property type="entry name" value="beta-beta-alpha zinc fingers"/>
    <property type="match status" value="2"/>
</dbReference>
<feature type="domain" description="C2H2-type" evidence="5">
    <location>
        <begin position="370"/>
        <end position="399"/>
    </location>
</feature>
<evidence type="ECO:0000256" key="3">
    <source>
        <dbReference type="ARBA" id="ARBA00022833"/>
    </source>
</evidence>
<evidence type="ECO:0000259" key="5">
    <source>
        <dbReference type="PROSITE" id="PS50157"/>
    </source>
</evidence>
<dbReference type="InterPro" id="IPR013087">
    <property type="entry name" value="Znf_C2H2_type"/>
</dbReference>
<sequence>MTAIAQYRGQMEYLQPPQNSQEIQPSPLALLAATCSKIGQGFDAPNTVQQPPISQLATQQEYPTSWVPEHAVSHANESVYHTNSPNVLQAQNHSATSLYTSLGQVENGQMYYTTVTTSPTGQNACSLPQQTIVTNSEASVNLVYAPEYDLTKAVDSGPWSLKSDTEESNGTIGTQWWQGKPLSWAKNSSSPSHQYVVSSPTYTGNNDVGISIMATQQQTEPSENATQNPAYVQVTRTPQGQIILTQESTEPNKWLSAGTVNVIAAPSNATNGNAAIQVQVQPAEASHETDNVNIAATSAAAAASVNVSPGGNNRRLRRVACTCPNCREGEGRTADGRKQHICHVPGCGKVYGKTSHLRAHLRWHTGERPFVCNWLFCGKRFTRSDELQRHRRTHTGEKRFACKDCGKRFMRSDHLSKHVRTHSNGKTMKASSMQVMEPIPIQPIPQPELQQVQNIRPILEGETGNLKDAEREQAAVVGVDIPGVAVAVDQNQLSESEYFTGEATEQYLNDMSVAHEFVAVRMDGTQGTAILVTQNINMA</sequence>